<proteinExistence type="predicted"/>
<organism evidence="1 2">
    <name type="scientific">Microcystis aeruginosa PCC 9443</name>
    <dbReference type="NCBI Taxonomy" id="1160281"/>
    <lineage>
        <taxon>Bacteria</taxon>
        <taxon>Bacillati</taxon>
        <taxon>Cyanobacteriota</taxon>
        <taxon>Cyanophyceae</taxon>
        <taxon>Oscillatoriophycideae</taxon>
        <taxon>Chroococcales</taxon>
        <taxon>Microcystaceae</taxon>
        <taxon>Microcystis</taxon>
    </lineage>
</organism>
<reference evidence="1 2" key="1">
    <citation type="submission" date="2012-04" db="EMBL/GenBank/DDBJ databases">
        <authorList>
            <person name="Genoscope - CEA"/>
        </authorList>
    </citation>
    <scope>NUCLEOTIDE SEQUENCE [LARGE SCALE GENOMIC DNA]</scope>
    <source>
        <strain evidence="1 2">9443</strain>
    </source>
</reference>
<protein>
    <submittedName>
        <fullName evidence="1">Uncharacterized protein</fullName>
    </submittedName>
</protein>
<sequence length="58" mass="6301">MVANELTVSPTGATESGLEDSTRVEHLYAIVARIGYIDITTAIYSDTTWETELTVPPT</sequence>
<comment type="caution">
    <text evidence="1">The sequence shown here is derived from an EMBL/GenBank/DDBJ whole genome shotgun (WGS) entry which is preliminary data.</text>
</comment>
<dbReference type="Proteomes" id="UP000003480">
    <property type="component" value="Unassembled WGS sequence"/>
</dbReference>
<name>I4FYG7_MICAE</name>
<dbReference type="AlphaFoldDB" id="I4FYG7"/>
<evidence type="ECO:0000313" key="1">
    <source>
        <dbReference type="EMBL" id="CCI00728.1"/>
    </source>
</evidence>
<dbReference type="HOGENOM" id="CLU_2974342_0_0_3"/>
<gene>
    <name evidence="1" type="ORF">MICAC_1130003</name>
</gene>
<evidence type="ECO:0000313" key="2">
    <source>
        <dbReference type="Proteomes" id="UP000003480"/>
    </source>
</evidence>
<accession>I4FYG7</accession>
<dbReference type="EMBL" id="CAIJ01000017">
    <property type="protein sequence ID" value="CCI00728.1"/>
    <property type="molecule type" value="Genomic_DNA"/>
</dbReference>